<dbReference type="KEGG" id="hro:HELRODRAFT_190057"/>
<dbReference type="InParanoid" id="T1FRM7"/>
<dbReference type="CTD" id="20211474"/>
<dbReference type="EMBL" id="AMQM01002545">
    <property type="status" value="NOT_ANNOTATED_CDS"/>
    <property type="molecule type" value="Genomic_DNA"/>
</dbReference>
<proteinExistence type="predicted"/>
<dbReference type="OrthoDB" id="20729at2759"/>
<dbReference type="Proteomes" id="UP000015101">
    <property type="component" value="Unassembled WGS sequence"/>
</dbReference>
<dbReference type="AlphaFoldDB" id="T1FRM7"/>
<reference evidence="2" key="3">
    <citation type="submission" date="2015-06" db="UniProtKB">
        <authorList>
            <consortium name="EnsemblMetazoa"/>
        </authorList>
    </citation>
    <scope>IDENTIFICATION</scope>
</reference>
<dbReference type="GeneID" id="20211474"/>
<accession>T1FRM7</accession>
<evidence type="ECO:0000313" key="2">
    <source>
        <dbReference type="EnsemblMetazoa" id="HelroP190057"/>
    </source>
</evidence>
<evidence type="ECO:0000313" key="3">
    <source>
        <dbReference type="Proteomes" id="UP000015101"/>
    </source>
</evidence>
<dbReference type="HOGENOM" id="CLU_417546_0_0_1"/>
<dbReference type="EMBL" id="KB095812">
    <property type="protein sequence ID" value="ESO11725.1"/>
    <property type="molecule type" value="Genomic_DNA"/>
</dbReference>
<sequence length="657" mass="75301">MNLVHMENPSVVDAWLNVTLRRNVETSELSKVFLNIFVPCLRLQFAYRPTFLTETIVLFCSACSLYLTVAFDTVNQQTLHGRLESEFGFKGLDYINARARFSYQLDCTGSTTYRHLLSSSLISAKSFRDNHDDCVFPETMVLLWLESEDPLPVPSSSSSQIFIMTFNMNQWYLSGMPARWEDSRFMQIHHLGMLAQLLLNQHILHVSVGEKPASYYLDGNNQAFRTAPDYARVGNPGWITRIGRRNYRALLAGLTCITGQKIVHISLTSEFTQFIKHLEKVGIGLLKDLDQVLNLCIRYNLLNSLEFPADEDGQVIKHKALLTVLMRLRKEKLLIDFIHCSLLSNADQSCMDVETLAEWALQSVELTCETFNSFMHPIFEYGSLNVDDHSMDTTDQCVNSFNLLINFITSLLTCCSNALSLQTCEALKSRLCVSFLMEDYMQASIWTVTCLFLHHSHGSNTFEKLKTDCLDGYGKRRASRRLLIDYIMNCNDNGSNKFDRYEDDEEMINDGKHATLQKYLIECQQKPVYPLASINTLLGVYLLWDVSMATKHAILMYFTRDVLHEHKKCSLSLSYKLLDSKMDVSSQKLFLEVLLSNNQYKHLCLRVIQIIINNNLVTNIQQAEGLKRMIVGVDCNLSSTAFRFTIQGFQKDMFDKK</sequence>
<keyword evidence="3" id="KW-1185">Reference proteome</keyword>
<organism evidence="2 3">
    <name type="scientific">Helobdella robusta</name>
    <name type="common">Californian leech</name>
    <dbReference type="NCBI Taxonomy" id="6412"/>
    <lineage>
        <taxon>Eukaryota</taxon>
        <taxon>Metazoa</taxon>
        <taxon>Spiralia</taxon>
        <taxon>Lophotrochozoa</taxon>
        <taxon>Annelida</taxon>
        <taxon>Clitellata</taxon>
        <taxon>Hirudinea</taxon>
        <taxon>Rhynchobdellida</taxon>
        <taxon>Glossiphoniidae</taxon>
        <taxon>Helobdella</taxon>
    </lineage>
</organism>
<dbReference type="EnsemblMetazoa" id="HelroT190057">
    <property type="protein sequence ID" value="HelroP190057"/>
    <property type="gene ID" value="HelroG190057"/>
</dbReference>
<dbReference type="STRING" id="6412.T1FRM7"/>
<reference evidence="1 3" key="2">
    <citation type="journal article" date="2013" name="Nature">
        <title>Insights into bilaterian evolution from three spiralian genomes.</title>
        <authorList>
            <person name="Simakov O."/>
            <person name="Marletaz F."/>
            <person name="Cho S.J."/>
            <person name="Edsinger-Gonzales E."/>
            <person name="Havlak P."/>
            <person name="Hellsten U."/>
            <person name="Kuo D.H."/>
            <person name="Larsson T."/>
            <person name="Lv J."/>
            <person name="Arendt D."/>
            <person name="Savage R."/>
            <person name="Osoegawa K."/>
            <person name="de Jong P."/>
            <person name="Grimwood J."/>
            <person name="Chapman J.A."/>
            <person name="Shapiro H."/>
            <person name="Aerts A."/>
            <person name="Otillar R.P."/>
            <person name="Terry A.Y."/>
            <person name="Boore J.L."/>
            <person name="Grigoriev I.V."/>
            <person name="Lindberg D.R."/>
            <person name="Seaver E.C."/>
            <person name="Weisblat D.A."/>
            <person name="Putnam N.H."/>
            <person name="Rokhsar D.S."/>
        </authorList>
    </citation>
    <scope>NUCLEOTIDE SEQUENCE</scope>
</reference>
<reference evidence="3" key="1">
    <citation type="submission" date="2012-12" db="EMBL/GenBank/DDBJ databases">
        <authorList>
            <person name="Hellsten U."/>
            <person name="Grimwood J."/>
            <person name="Chapman J.A."/>
            <person name="Shapiro H."/>
            <person name="Aerts A."/>
            <person name="Otillar R.P."/>
            <person name="Terry A.Y."/>
            <person name="Boore J.L."/>
            <person name="Simakov O."/>
            <person name="Marletaz F."/>
            <person name="Cho S.-J."/>
            <person name="Edsinger-Gonzales E."/>
            <person name="Havlak P."/>
            <person name="Kuo D.-H."/>
            <person name="Larsson T."/>
            <person name="Lv J."/>
            <person name="Arendt D."/>
            <person name="Savage R."/>
            <person name="Osoegawa K."/>
            <person name="de Jong P."/>
            <person name="Lindberg D.R."/>
            <person name="Seaver E.C."/>
            <person name="Weisblat D.A."/>
            <person name="Putnam N.H."/>
            <person name="Grigoriev I.V."/>
            <person name="Rokhsar D.S."/>
        </authorList>
    </citation>
    <scope>NUCLEOTIDE SEQUENCE</scope>
</reference>
<dbReference type="RefSeq" id="XP_009010213.1">
    <property type="nucleotide sequence ID" value="XM_009011965.1"/>
</dbReference>
<evidence type="ECO:0000313" key="1">
    <source>
        <dbReference type="EMBL" id="ESO11725.1"/>
    </source>
</evidence>
<name>T1FRM7_HELRO</name>
<gene>
    <name evidence="2" type="primary">20211474</name>
    <name evidence="1" type="ORF">HELRODRAFT_190057</name>
</gene>
<protein>
    <submittedName>
        <fullName evidence="1 2">Uncharacterized protein</fullName>
    </submittedName>
</protein>